<dbReference type="Pfam" id="PF06739">
    <property type="entry name" value="SBBP"/>
    <property type="match status" value="1"/>
</dbReference>
<dbReference type="PANTHER" id="PTHR35580:SF1">
    <property type="entry name" value="PHYTASE-LIKE DOMAIN-CONTAINING PROTEIN"/>
    <property type="match status" value="1"/>
</dbReference>
<dbReference type="Proteomes" id="UP001278738">
    <property type="component" value="Unassembled WGS sequence"/>
</dbReference>
<keyword evidence="1" id="KW-0732">Signal</keyword>
<evidence type="ECO:0000259" key="3">
    <source>
        <dbReference type="Pfam" id="PF25778"/>
    </source>
</evidence>
<dbReference type="Pfam" id="PF25778">
    <property type="entry name" value="DUF7948"/>
    <property type="match status" value="1"/>
</dbReference>
<feature type="chain" id="PRO_5042588999" evidence="1">
    <location>
        <begin position="19"/>
        <end position="1350"/>
    </location>
</feature>
<feature type="domain" description="Ig-like" evidence="2">
    <location>
        <begin position="1107"/>
        <end position="1176"/>
    </location>
</feature>
<comment type="caution">
    <text evidence="5">The sequence shown here is derived from an EMBL/GenBank/DDBJ whole genome shotgun (WGS) entry which is preliminary data.</text>
</comment>
<feature type="signal peptide" evidence="1">
    <location>
        <begin position="1"/>
        <end position="18"/>
    </location>
</feature>
<dbReference type="InterPro" id="IPR026341">
    <property type="entry name" value="T9SS_type_B"/>
</dbReference>
<feature type="domain" description="DUF7948" evidence="3">
    <location>
        <begin position="27"/>
        <end position="263"/>
    </location>
</feature>
<evidence type="ECO:0000313" key="7">
    <source>
        <dbReference type="Proteomes" id="UP001278738"/>
    </source>
</evidence>
<organism evidence="5 6">
    <name type="scientific">Flavobacterium flavipigmentatum</name>
    <dbReference type="NCBI Taxonomy" id="2893884"/>
    <lineage>
        <taxon>Bacteria</taxon>
        <taxon>Pseudomonadati</taxon>
        <taxon>Bacteroidota</taxon>
        <taxon>Flavobacteriia</taxon>
        <taxon>Flavobacteriales</taxon>
        <taxon>Flavobacteriaceae</taxon>
        <taxon>Flavobacterium</taxon>
    </lineage>
</organism>
<dbReference type="InterPro" id="IPR052918">
    <property type="entry name" value="Motility_Chemotaxis_Reg"/>
</dbReference>
<dbReference type="PANTHER" id="PTHR35580">
    <property type="entry name" value="CELL SURFACE GLYCOPROTEIN (S-LAYER PROTEIN)-LIKE PROTEIN"/>
    <property type="match status" value="1"/>
</dbReference>
<dbReference type="NCBIfam" id="TIGR04131">
    <property type="entry name" value="Bac_Flav_CTERM"/>
    <property type="match status" value="1"/>
</dbReference>
<dbReference type="InterPro" id="IPR010620">
    <property type="entry name" value="SBBP_repeat"/>
</dbReference>
<feature type="domain" description="Ig-like" evidence="2">
    <location>
        <begin position="1029"/>
        <end position="1102"/>
    </location>
</feature>
<dbReference type="EMBL" id="JAWXVH010000006">
    <property type="protein sequence ID" value="MDX6186622.1"/>
    <property type="molecule type" value="Genomic_DNA"/>
</dbReference>
<reference evidence="5 7" key="1">
    <citation type="submission" date="2023-11" db="EMBL/GenBank/DDBJ databases">
        <title>Unpublished Manusciprt.</title>
        <authorList>
            <person name="Saticioglu I.B."/>
            <person name="Ay H."/>
            <person name="Ajmi N."/>
            <person name="Altun S."/>
            <person name="Duman M."/>
        </authorList>
    </citation>
    <scope>NUCLEOTIDE SEQUENCE</scope>
    <source>
        <strain evidence="4 7">Fl-33</strain>
        <strain evidence="5">Fl-77</strain>
    </source>
</reference>
<dbReference type="InterPro" id="IPR044023">
    <property type="entry name" value="Ig_7"/>
</dbReference>
<sequence>MKRTLLFFFLIINSLTLAQNKNKSLGFKENKGQIIDQKGKSNTAVKYLLSSNGLNVQLKKNGFSYDIYEVKKNPSLNPRHENVLPSHFEKSKKEELPESSLEYTFHRIDIDFLNSSSKVELIAEEPSDDFENYYNILNKPDGILGVHQYKQITYKNIYPNIDIVFSIPKDPEKTVEYNFVIHPKGKISDIQLKFNGAETDLVDNKIQMSVRFGKMEETLPSSWSEEGNSKKEIYVSYKKIKRAVYGFDTVNAVDGKTIIIDPVPMRLWGTYYGGAQPDYVSSICTKDDFVYISGTTYSTINIASTGSNQNNYASIGNYDSFFAKLNSDGTRIWGTYYGGSSTDDIFQIKISNSNNIYIVGASLSNNNISTVGSHQPIKSKFYDGFVAKFDNNGTRQWGTYYGGLDNDNIYSITVDPNENIYICGATFSYENISTSNAHQLNIIKSSNNARDGFIAKLNKDGIRQWGTYYGGNNDDSISDSKIDSNGDIIFLGSSQSSSGISTIGSFKEFNENQDNFLVKFSPNGSRKWGTYFGGEKTDLFYYIGIDGTDNLYCFGETNSTINISTPGSFQQNFVANGLGKCGGIIKFDPNGFKIWGTYFFPEASGGSVTKNGSIYFIGRYENGFITTPNTYQEIKNAGTESYLVKFNTEGQREWATYFGGEKADNAIMTDVDNNSNVYLAGSTNSKTNIATSNTYQPNLYQDINGFTPNIADAFLVKFQDCLSNPTVSSNSPVCIGKTLELKASGGINYSWTGPNGFTSTDQNPTITNTSTTNIGEYSCLITGTGGCDDTKKITVAIGDVQAAVPDIATLPTITGDCHTTITTIPTATDMCAGAITGSTTNPLSYSLPGTYTIVWNYNDGNGNISHQNQMVTITRQPLPVANTSQNLCIQQNATLANIQITGQNIKWYNAAAAGTLLPSTTLLQNDIIYYATQTINGCESERFAVTAKIQNTLPPTGNANQSFCSGQNPTIANIQINGDLIKWYDAVVNGNPLSTSTNLQDGKTYYTSQTVNTCESERFGVTVSIENTPSAPTGNANQPFCKSQKATLDNIAIFGQNIKWYDTNFAAAVLPNTTLLENNKTYYASQTVGCESDRTPILIKVTDSTLPIAKNDQSFCIDENATIADINISGQDLIWYDKATVGNSLSTTTILENKTYFVTQTINNCESERVAINIKVQDTKPPIANSPQVFCIQKNALIDNIDIAGQNINWYESASSNIKLSELTPIENGATYYASQTTNSCESDKIPVTVNISEATFGDCINYVDELPFPKFFTPNNDGFNDIWTINFAYLAPNTGIRIFDRYGKFIKELPINASWDGTYSGQDEPASDYWFVVTRLNGKEFRSHFSLKR</sequence>
<dbReference type="Pfam" id="PF19081">
    <property type="entry name" value="Ig_7"/>
    <property type="match status" value="4"/>
</dbReference>
<feature type="domain" description="Ig-like" evidence="2">
    <location>
        <begin position="955"/>
        <end position="1025"/>
    </location>
</feature>
<dbReference type="InterPro" id="IPR013783">
    <property type="entry name" value="Ig-like_fold"/>
</dbReference>
<protein>
    <submittedName>
        <fullName evidence="5">T9SS type B sorting domain-containing protein</fullName>
    </submittedName>
</protein>
<evidence type="ECO:0000313" key="6">
    <source>
        <dbReference type="Proteomes" id="UP001270053"/>
    </source>
</evidence>
<dbReference type="Proteomes" id="UP001270053">
    <property type="component" value="Unassembled WGS sequence"/>
</dbReference>
<evidence type="ECO:0000313" key="5">
    <source>
        <dbReference type="EMBL" id="MDX6186622.1"/>
    </source>
</evidence>
<evidence type="ECO:0000259" key="2">
    <source>
        <dbReference type="Pfam" id="PF19081"/>
    </source>
</evidence>
<evidence type="ECO:0000256" key="1">
    <source>
        <dbReference type="SAM" id="SignalP"/>
    </source>
</evidence>
<dbReference type="Gene3D" id="2.60.40.10">
    <property type="entry name" value="Immunoglobulins"/>
    <property type="match status" value="1"/>
</dbReference>
<proteinExistence type="predicted"/>
<evidence type="ECO:0000313" key="4">
    <source>
        <dbReference type="EMBL" id="MDX6183338.1"/>
    </source>
</evidence>
<dbReference type="RefSeq" id="WP_229974692.1">
    <property type="nucleotide sequence ID" value="NZ_CP087133.1"/>
</dbReference>
<gene>
    <name evidence="4" type="ORF">SGQ18_14310</name>
    <name evidence="5" type="ORF">SGQ44_12685</name>
</gene>
<keyword evidence="7" id="KW-1185">Reference proteome</keyword>
<name>A0AAJ2SEY8_9FLAO</name>
<dbReference type="EMBL" id="JAWXVG010000007">
    <property type="protein sequence ID" value="MDX6183338.1"/>
    <property type="molecule type" value="Genomic_DNA"/>
</dbReference>
<feature type="domain" description="Ig-like" evidence="2">
    <location>
        <begin position="879"/>
        <end position="949"/>
    </location>
</feature>
<dbReference type="InterPro" id="IPR057708">
    <property type="entry name" value="DUF7948"/>
</dbReference>
<dbReference type="Pfam" id="PF13585">
    <property type="entry name" value="CHU_C"/>
    <property type="match status" value="1"/>
</dbReference>
<accession>A0AAJ2SEY8</accession>
<dbReference type="SUPFAM" id="SSF101898">
    <property type="entry name" value="NHL repeat"/>
    <property type="match status" value="1"/>
</dbReference>